<keyword evidence="2" id="KW-0813">Transport</keyword>
<gene>
    <name evidence="14" type="ORF">DVH24_003741</name>
</gene>
<evidence type="ECO:0000256" key="3">
    <source>
        <dbReference type="ARBA" id="ARBA00022692"/>
    </source>
</evidence>
<evidence type="ECO:0000256" key="7">
    <source>
        <dbReference type="ARBA" id="ARBA00023170"/>
    </source>
</evidence>
<dbReference type="SUPFAM" id="SSF53822">
    <property type="entry name" value="Periplasmic binding protein-like I"/>
    <property type="match status" value="1"/>
</dbReference>
<evidence type="ECO:0000256" key="1">
    <source>
        <dbReference type="ARBA" id="ARBA00004141"/>
    </source>
</evidence>
<comment type="subcellular location">
    <subcellularLocation>
        <location evidence="1">Membrane</location>
        <topology evidence="1">Multi-pass membrane protein</topology>
    </subcellularLocation>
</comment>
<evidence type="ECO:0000256" key="6">
    <source>
        <dbReference type="ARBA" id="ARBA00023136"/>
    </source>
</evidence>
<evidence type="ECO:0000256" key="8">
    <source>
        <dbReference type="ARBA" id="ARBA00023180"/>
    </source>
</evidence>
<evidence type="ECO:0000256" key="4">
    <source>
        <dbReference type="ARBA" id="ARBA00022989"/>
    </source>
</evidence>
<name>A0A498IPT5_MALDO</name>
<organism evidence="14 15">
    <name type="scientific">Malus domestica</name>
    <name type="common">Apple</name>
    <name type="synonym">Pyrus malus</name>
    <dbReference type="NCBI Taxonomy" id="3750"/>
    <lineage>
        <taxon>Eukaryota</taxon>
        <taxon>Viridiplantae</taxon>
        <taxon>Streptophyta</taxon>
        <taxon>Embryophyta</taxon>
        <taxon>Tracheophyta</taxon>
        <taxon>Spermatophyta</taxon>
        <taxon>Magnoliopsida</taxon>
        <taxon>eudicotyledons</taxon>
        <taxon>Gunneridae</taxon>
        <taxon>Pentapetalae</taxon>
        <taxon>rosids</taxon>
        <taxon>fabids</taxon>
        <taxon>Rosales</taxon>
        <taxon>Rosaceae</taxon>
        <taxon>Amygdaloideae</taxon>
        <taxon>Maleae</taxon>
        <taxon>Malus</taxon>
    </lineage>
</organism>
<dbReference type="FunFam" id="1.10.287.70:FF:000172">
    <property type="entry name" value="Glutamate receptor"/>
    <property type="match status" value="1"/>
</dbReference>
<feature type="transmembrane region" description="Helical" evidence="11">
    <location>
        <begin position="590"/>
        <end position="610"/>
    </location>
</feature>
<dbReference type="Gene3D" id="3.40.190.10">
    <property type="entry name" value="Periplasmic binding protein-like II"/>
    <property type="match status" value="1"/>
</dbReference>
<dbReference type="InterPro" id="IPR001320">
    <property type="entry name" value="Iontro_rcpt_C"/>
</dbReference>
<evidence type="ECO:0000259" key="13">
    <source>
        <dbReference type="SMART" id="SM00079"/>
    </source>
</evidence>
<reference evidence="14 15" key="1">
    <citation type="submission" date="2018-10" db="EMBL/GenBank/DDBJ databases">
        <title>A high-quality apple genome assembly.</title>
        <authorList>
            <person name="Hu J."/>
        </authorList>
    </citation>
    <scope>NUCLEOTIDE SEQUENCE [LARGE SCALE GENOMIC DNA]</scope>
    <source>
        <strain evidence="15">cv. HFTH1</strain>
        <tissue evidence="14">Young leaf</tissue>
    </source>
</reference>
<evidence type="ECO:0000256" key="10">
    <source>
        <dbReference type="ARBA" id="ARBA00023303"/>
    </source>
</evidence>
<dbReference type="Gene3D" id="1.10.287.70">
    <property type="match status" value="1"/>
</dbReference>
<dbReference type="PANTHER" id="PTHR34836:SF9">
    <property type="entry name" value="RECEPTOR LIGAND BINDING REGION DOMAIN-CONTAINING PROTEIN"/>
    <property type="match status" value="1"/>
</dbReference>
<dbReference type="InterPro" id="IPR028082">
    <property type="entry name" value="Peripla_BP_I"/>
</dbReference>
<keyword evidence="3 11" id="KW-0812">Transmembrane</keyword>
<protein>
    <recommendedName>
        <fullName evidence="13">Ionotropic glutamate receptor C-terminal domain-containing protein</fullName>
    </recommendedName>
</protein>
<dbReference type="AlphaFoldDB" id="A0A498IPT5"/>
<evidence type="ECO:0000256" key="9">
    <source>
        <dbReference type="ARBA" id="ARBA00023286"/>
    </source>
</evidence>
<dbReference type="InterPro" id="IPR044440">
    <property type="entry name" value="GABAb_receptor_plant_PBP1"/>
</dbReference>
<accession>A0A498IPT5</accession>
<feature type="transmembrane region" description="Helical" evidence="11">
    <location>
        <begin position="622"/>
        <end position="641"/>
    </location>
</feature>
<evidence type="ECO:0000256" key="2">
    <source>
        <dbReference type="ARBA" id="ARBA00022448"/>
    </source>
</evidence>
<sequence>MSQFALLFYFLITVSGFREGITTFGNANTIENEPGIGILGAIIDNSSRVGKEGRVAIQMALDDHFDSTGNQRLVLHVRNSQGKPSQAALAAKGLIDEQKVQAILGPHTWEETSLVAEVGSETHTPIVSFAEANPKWAAELWPFLVQASRNQLKHMEAIADIVQSWEWHQVTVIYGDRDSSANEVLPHLSDALRQVGAEISHLVALPPFASSSLITELEKIQNDQCRVFVVHLSAPLAVQLFEKAKEMKMMEKDYVWITTDPITSLVHSFNASTISSMQGIIGVKSYFPESGNQFKDFDHRFRKRFSMEHPEDGNNEPGIFAAQAYDAARAVAQAMTESSKGRKLLAKLLRSDFHGLSGRIKFNDQKLAPQHVFQIINVNGKSYREVGYWSDGLGFSETIGEGATNRSSMRDLGQVFWPGGPWYTPKGWAVPTTNANVLRIGVPTGATFKQYVNVKKDPLGNNLSFSGIAIDLFKATVNELPYHLPYELFPFEGTYDSLVKQIHLHKFDAVVGDVAIVSRRYEHAEFTHPYTESGLIMIVPVRSKTCNKAWLFMKPFTKAMWALIGAINVYNGFVVWLIERNYCPELKGSVLNQIGSLIWLSFTTLFSLQGDKLHSNFSRMTMVVWLFMALIITQTYTANLASMLTVQQLEPTVADVDALLRTNAMVGYCKGSFVSAYLTEVLRFPHNNIMQFNSTEEYDLALRSKVIAAAFLEAPFAKIFLAKYCKAFMPVGPTFKVGGFGFVFPKGSMLLPSVTEAMLKVTERGDLRTLENSMLASLKCLDAETDGANPSLSPNSFWVLFVLTGGTSTIALVVYIFNIRKSILVYKTNWKLILDVMKRWGNPNRRFSRRDSDINEESHAYPSNASALQAQFPALLSFMVFVLIFKQTLRIYGSSDRTKDDNFVGIGANVDTEQRVAMQIGKEQRVAMQMAYCKEGASQTTLGPQTWEEVSLVGNRSVELSSSSFTKAFQSDEAVAAMIQFWEQNQVTPLRLQVIHPKALKHVGAEIVQYVALPPSASCSLSDQLGRLKSSQCRVFVVHLSIPAAVQLIEKAKRMKKKEKD</sequence>
<keyword evidence="15" id="KW-1185">Reference proteome</keyword>
<dbReference type="Pfam" id="PF01094">
    <property type="entry name" value="ANF_receptor"/>
    <property type="match status" value="1"/>
</dbReference>
<evidence type="ECO:0000313" key="14">
    <source>
        <dbReference type="EMBL" id="RXH83243.1"/>
    </source>
</evidence>
<dbReference type="GO" id="GO:0016020">
    <property type="term" value="C:membrane"/>
    <property type="evidence" value="ECO:0007669"/>
    <property type="project" value="UniProtKB-SubCell"/>
</dbReference>
<evidence type="ECO:0000256" key="11">
    <source>
        <dbReference type="SAM" id="Phobius"/>
    </source>
</evidence>
<dbReference type="CDD" id="cd13686">
    <property type="entry name" value="GluR_Plant"/>
    <property type="match status" value="1"/>
</dbReference>
<keyword evidence="7" id="KW-0675">Receptor</keyword>
<dbReference type="InterPro" id="IPR001828">
    <property type="entry name" value="ANF_lig-bd_rcpt"/>
</dbReference>
<dbReference type="GO" id="GO:0015276">
    <property type="term" value="F:ligand-gated monoatomic ion channel activity"/>
    <property type="evidence" value="ECO:0007669"/>
    <property type="project" value="InterPro"/>
</dbReference>
<proteinExistence type="predicted"/>
<dbReference type="FunFam" id="3.40.190.10:FF:000054">
    <property type="entry name" value="Glutamate receptor"/>
    <property type="match status" value="1"/>
</dbReference>
<evidence type="ECO:0000256" key="5">
    <source>
        <dbReference type="ARBA" id="ARBA00023065"/>
    </source>
</evidence>
<keyword evidence="4 11" id="KW-1133">Transmembrane helix</keyword>
<dbReference type="Gene3D" id="3.40.50.2300">
    <property type="match status" value="3"/>
</dbReference>
<dbReference type="PANTHER" id="PTHR34836">
    <property type="entry name" value="OS06G0188250 PROTEIN"/>
    <property type="match status" value="1"/>
</dbReference>
<dbReference type="CDD" id="cd19990">
    <property type="entry name" value="PBP1_GABAb_receptor_plant"/>
    <property type="match status" value="1"/>
</dbReference>
<feature type="transmembrane region" description="Helical" evidence="11">
    <location>
        <begin position="559"/>
        <end position="578"/>
    </location>
</feature>
<keyword evidence="12" id="KW-0732">Signal</keyword>
<feature type="signal peptide" evidence="12">
    <location>
        <begin position="1"/>
        <end position="16"/>
    </location>
</feature>
<dbReference type="SUPFAM" id="SSF53850">
    <property type="entry name" value="Periplasmic binding protein-like II"/>
    <property type="match status" value="1"/>
</dbReference>
<dbReference type="InterPro" id="IPR015683">
    <property type="entry name" value="Ionotropic_Glu_rcpt"/>
</dbReference>
<feature type="domain" description="Ionotropic glutamate receptor C-terminal" evidence="13">
    <location>
        <begin position="439"/>
        <end position="777"/>
    </location>
</feature>
<dbReference type="Pfam" id="PF00060">
    <property type="entry name" value="Lig_chan"/>
    <property type="match status" value="1"/>
</dbReference>
<dbReference type="Proteomes" id="UP000290289">
    <property type="component" value="Chromosome 11"/>
</dbReference>
<feature type="transmembrane region" description="Helical" evidence="11">
    <location>
        <begin position="797"/>
        <end position="817"/>
    </location>
</feature>
<keyword evidence="6 11" id="KW-0472">Membrane</keyword>
<keyword evidence="9" id="KW-1071">Ligand-gated ion channel</keyword>
<dbReference type="FunFam" id="3.40.50.2300:FF:000188">
    <property type="entry name" value="Glutamate receptor"/>
    <property type="match status" value="1"/>
</dbReference>
<keyword evidence="5" id="KW-0406">Ion transport</keyword>
<dbReference type="SMART" id="SM00079">
    <property type="entry name" value="PBPe"/>
    <property type="match status" value="1"/>
</dbReference>
<feature type="chain" id="PRO_5019716824" description="Ionotropic glutamate receptor C-terminal domain-containing protein" evidence="12">
    <location>
        <begin position="17"/>
        <end position="1061"/>
    </location>
</feature>
<keyword evidence="8" id="KW-0325">Glycoprotein</keyword>
<dbReference type="EMBL" id="RDQH01000337">
    <property type="protein sequence ID" value="RXH83243.1"/>
    <property type="molecule type" value="Genomic_DNA"/>
</dbReference>
<evidence type="ECO:0000313" key="15">
    <source>
        <dbReference type="Proteomes" id="UP000290289"/>
    </source>
</evidence>
<keyword evidence="10" id="KW-0407">Ion channel</keyword>
<comment type="caution">
    <text evidence="14">The sequence shown here is derived from an EMBL/GenBank/DDBJ whole genome shotgun (WGS) entry which is preliminary data.</text>
</comment>
<evidence type="ECO:0000256" key="12">
    <source>
        <dbReference type="SAM" id="SignalP"/>
    </source>
</evidence>